<gene>
    <name evidence="3" type="primary">LOC108882309</name>
</gene>
<dbReference type="AlphaFoldDB" id="A0AAJ7LRH6"/>
<feature type="compositionally biased region" description="Pro residues" evidence="1">
    <location>
        <begin position="115"/>
        <end position="131"/>
    </location>
</feature>
<reference evidence="3" key="1">
    <citation type="submission" date="2025-08" db="UniProtKB">
        <authorList>
            <consortium name="RefSeq"/>
        </authorList>
    </citation>
    <scope>IDENTIFICATION</scope>
    <source>
        <tissue evidence="3">Brain</tissue>
    </source>
</reference>
<feature type="region of interest" description="Disordered" evidence="1">
    <location>
        <begin position="75"/>
        <end position="142"/>
    </location>
</feature>
<feature type="compositionally biased region" description="Low complexity" evidence="1">
    <location>
        <begin position="80"/>
        <end position="90"/>
    </location>
</feature>
<organism evidence="2 3">
    <name type="scientific">Lates calcarifer</name>
    <name type="common">Barramundi</name>
    <name type="synonym">Holocentrus calcarifer</name>
    <dbReference type="NCBI Taxonomy" id="8187"/>
    <lineage>
        <taxon>Eukaryota</taxon>
        <taxon>Metazoa</taxon>
        <taxon>Chordata</taxon>
        <taxon>Craniata</taxon>
        <taxon>Vertebrata</taxon>
        <taxon>Euteleostomi</taxon>
        <taxon>Actinopterygii</taxon>
        <taxon>Neopterygii</taxon>
        <taxon>Teleostei</taxon>
        <taxon>Neoteleostei</taxon>
        <taxon>Acanthomorphata</taxon>
        <taxon>Carangaria</taxon>
        <taxon>Carangaria incertae sedis</taxon>
        <taxon>Centropomidae</taxon>
        <taxon>Lates</taxon>
    </lineage>
</organism>
<sequence>MSRYGRYGGGSSVGVVSGSNSPLGCLAALGTTDLRPVDLLTPTISVTSAERKVTTPMTVTATAAAAGGAGLGLAPGPVGGDSPEAGVAAGAEGGGPGLSLLAAPAQSLPDDPDLPHPGGPEPGPGPDPGLAPGPGRGLEAGAGLDQWVGLTLDLQLEASRPREVLLTTDEQLKKLCTVKVSADLRTRLLSLSPAS</sequence>
<evidence type="ECO:0000313" key="2">
    <source>
        <dbReference type="Proteomes" id="UP000694890"/>
    </source>
</evidence>
<proteinExistence type="predicted"/>
<evidence type="ECO:0000313" key="3">
    <source>
        <dbReference type="RefSeq" id="XP_018530276.1"/>
    </source>
</evidence>
<name>A0AAJ7LRH6_LATCA</name>
<feature type="compositionally biased region" description="Low complexity" evidence="1">
    <location>
        <begin position="98"/>
        <end position="109"/>
    </location>
</feature>
<dbReference type="GeneID" id="108882309"/>
<evidence type="ECO:0000256" key="1">
    <source>
        <dbReference type="SAM" id="MobiDB-lite"/>
    </source>
</evidence>
<dbReference type="RefSeq" id="XP_018530276.1">
    <property type="nucleotide sequence ID" value="XM_018674760.2"/>
</dbReference>
<protein>
    <submittedName>
        <fullName evidence="3">Uncharacterized protein LOC108882309 isoform X5</fullName>
    </submittedName>
</protein>
<dbReference type="Proteomes" id="UP000694890">
    <property type="component" value="Linkage group LG5"/>
</dbReference>
<accession>A0AAJ7LRH6</accession>